<keyword evidence="4 6" id="KW-0560">Oxidoreductase</keyword>
<evidence type="ECO:0000256" key="1">
    <source>
        <dbReference type="ARBA" id="ARBA00008714"/>
    </source>
</evidence>
<dbReference type="InterPro" id="IPR019832">
    <property type="entry name" value="Mn/Fe_SOD_C"/>
</dbReference>
<feature type="binding site" evidence="5">
    <location>
        <position position="193"/>
    </location>
    <ligand>
        <name>Mn(2+)</name>
        <dbReference type="ChEBI" id="CHEBI:29035"/>
    </ligand>
</feature>
<feature type="chain" id="PRO_5011112766" description="Superoxide dismutase" evidence="7">
    <location>
        <begin position="22"/>
        <end position="227"/>
    </location>
</feature>
<dbReference type="EMBL" id="FLUM01000001">
    <property type="protein sequence ID" value="SBV92666.1"/>
    <property type="molecule type" value="Genomic_DNA"/>
</dbReference>
<accession>A0A212IZN3</accession>
<feature type="binding site" evidence="5">
    <location>
        <position position="110"/>
    </location>
    <ligand>
        <name>Mn(2+)</name>
        <dbReference type="ChEBI" id="CHEBI:29035"/>
    </ligand>
</feature>
<dbReference type="Gene3D" id="1.10.287.990">
    <property type="entry name" value="Fe,Mn superoxide dismutase (SOD) domain"/>
    <property type="match status" value="1"/>
</dbReference>
<dbReference type="InterPro" id="IPR036324">
    <property type="entry name" value="Mn/Fe_SOD_N_sf"/>
</dbReference>
<keyword evidence="7" id="KW-0732">Signal</keyword>
<comment type="catalytic activity">
    <reaction evidence="6">
        <text>2 superoxide + 2 H(+) = H2O2 + O2</text>
        <dbReference type="Rhea" id="RHEA:20696"/>
        <dbReference type="ChEBI" id="CHEBI:15378"/>
        <dbReference type="ChEBI" id="CHEBI:15379"/>
        <dbReference type="ChEBI" id="CHEBI:16240"/>
        <dbReference type="ChEBI" id="CHEBI:18421"/>
        <dbReference type="EC" id="1.15.1.1"/>
    </reaction>
</comment>
<evidence type="ECO:0000259" key="9">
    <source>
        <dbReference type="Pfam" id="PF02777"/>
    </source>
</evidence>
<dbReference type="GO" id="GO:0046872">
    <property type="term" value="F:metal ion binding"/>
    <property type="evidence" value="ECO:0007669"/>
    <property type="project" value="UniProtKB-KW"/>
</dbReference>
<organism evidence="10">
    <name type="scientific">uncultured Dysgonomonas sp</name>
    <dbReference type="NCBI Taxonomy" id="206096"/>
    <lineage>
        <taxon>Bacteria</taxon>
        <taxon>Pseudomonadati</taxon>
        <taxon>Bacteroidota</taxon>
        <taxon>Bacteroidia</taxon>
        <taxon>Bacteroidales</taxon>
        <taxon>Dysgonomonadaceae</taxon>
        <taxon>Dysgonomonas</taxon>
        <taxon>environmental samples</taxon>
    </lineage>
</organism>
<evidence type="ECO:0000313" key="10">
    <source>
        <dbReference type="EMBL" id="SBV92666.1"/>
    </source>
</evidence>
<gene>
    <name evidence="10" type="primary">sodB</name>
    <name evidence="10" type="ORF">KL86DYS1_10670</name>
</gene>
<dbReference type="AlphaFoldDB" id="A0A212IZN3"/>
<dbReference type="InterPro" id="IPR001189">
    <property type="entry name" value="Mn/Fe_SOD"/>
</dbReference>
<feature type="binding site" evidence="5">
    <location>
        <position position="63"/>
    </location>
    <ligand>
        <name>Mn(2+)</name>
        <dbReference type="ChEBI" id="CHEBI:29035"/>
    </ligand>
</feature>
<dbReference type="PRINTS" id="PR01703">
    <property type="entry name" value="MNSODISMTASE"/>
</dbReference>
<dbReference type="PIRSF" id="PIRSF000349">
    <property type="entry name" value="SODismutase"/>
    <property type="match status" value="1"/>
</dbReference>
<dbReference type="Pfam" id="PF00081">
    <property type="entry name" value="Sod_Fe_N"/>
    <property type="match status" value="1"/>
</dbReference>
<evidence type="ECO:0000256" key="4">
    <source>
        <dbReference type="ARBA" id="ARBA00023002"/>
    </source>
</evidence>
<evidence type="ECO:0000256" key="7">
    <source>
        <dbReference type="SAM" id="SignalP"/>
    </source>
</evidence>
<comment type="similarity">
    <text evidence="1 6">Belongs to the iron/manganese superoxide dismutase family.</text>
</comment>
<dbReference type="InterPro" id="IPR019833">
    <property type="entry name" value="Mn/Fe_SOD_BS"/>
</dbReference>
<evidence type="ECO:0000256" key="5">
    <source>
        <dbReference type="PIRSR" id="PIRSR000349-1"/>
    </source>
</evidence>
<dbReference type="Pfam" id="PF02777">
    <property type="entry name" value="Sod_Fe_C"/>
    <property type="match status" value="1"/>
</dbReference>
<evidence type="ECO:0000259" key="8">
    <source>
        <dbReference type="Pfam" id="PF00081"/>
    </source>
</evidence>
<dbReference type="FunFam" id="3.55.40.20:FF:000001">
    <property type="entry name" value="Superoxide dismutase"/>
    <property type="match status" value="1"/>
</dbReference>
<sequence>MKRIFFTCLTLSVLLIGNIKAQNINNDNNNNQKTKAMKFELPKLPYATNALEPVISQQTIELHYGKHLQTYITNLNNLVPGTKFENADLETIVKESDGAIFNNAGQTLNHNIYFLSFSPNGGGEPKGKLAEAINKKWGSFESFKKEFVTAGTAVFGSGWVWLAKDNAGNLEITKEPNAGNPITKGLTPLLGFDVWEHAYYLDYQNRRADHLAELWKIIDWSAVEARY</sequence>
<feature type="domain" description="Manganese/iron superoxide dismutase N-terminal" evidence="8">
    <location>
        <begin position="38"/>
        <end position="117"/>
    </location>
</feature>
<dbReference type="PANTHER" id="PTHR42769">
    <property type="entry name" value="SUPEROXIDE DISMUTASE"/>
    <property type="match status" value="1"/>
</dbReference>
<dbReference type="InterPro" id="IPR019831">
    <property type="entry name" value="Mn/Fe_SOD_N"/>
</dbReference>
<feature type="domain" description="Manganese/iron superoxide dismutase C-terminal" evidence="9">
    <location>
        <begin position="125"/>
        <end position="226"/>
    </location>
</feature>
<keyword evidence="3 5" id="KW-0479">Metal-binding</keyword>
<dbReference type="GO" id="GO:0004784">
    <property type="term" value="F:superoxide dismutase activity"/>
    <property type="evidence" value="ECO:0007669"/>
    <property type="project" value="UniProtKB-EC"/>
</dbReference>
<dbReference type="Gene3D" id="3.55.40.20">
    <property type="entry name" value="Iron/manganese superoxide dismutase, C-terminal domain"/>
    <property type="match status" value="1"/>
</dbReference>
<evidence type="ECO:0000256" key="6">
    <source>
        <dbReference type="RuleBase" id="RU000414"/>
    </source>
</evidence>
<dbReference type="EC" id="1.15.1.1" evidence="2 6"/>
<dbReference type="InterPro" id="IPR036314">
    <property type="entry name" value="SOD_C_sf"/>
</dbReference>
<feature type="binding site" evidence="5">
    <location>
        <position position="197"/>
    </location>
    <ligand>
        <name>Mn(2+)</name>
        <dbReference type="ChEBI" id="CHEBI:29035"/>
    </ligand>
</feature>
<dbReference type="PANTHER" id="PTHR42769:SF3">
    <property type="entry name" value="SUPEROXIDE DISMUTASE [FE] 2, CHLOROPLASTIC"/>
    <property type="match status" value="1"/>
</dbReference>
<protein>
    <recommendedName>
        <fullName evidence="2 6">Superoxide dismutase</fullName>
        <ecNumber evidence="2 6">1.15.1.1</ecNumber>
    </recommendedName>
</protein>
<reference evidence="10" key="1">
    <citation type="submission" date="2016-04" db="EMBL/GenBank/DDBJ databases">
        <authorList>
            <person name="Evans L.H."/>
            <person name="Alamgir A."/>
            <person name="Owens N."/>
            <person name="Weber N.D."/>
            <person name="Virtaneva K."/>
            <person name="Barbian K."/>
            <person name="Babar A."/>
            <person name="Rosenke K."/>
        </authorList>
    </citation>
    <scope>NUCLEOTIDE SEQUENCE</scope>
    <source>
        <strain evidence="10">86-1</strain>
    </source>
</reference>
<dbReference type="SUPFAM" id="SSF54719">
    <property type="entry name" value="Fe,Mn superoxide dismutase (SOD), C-terminal domain"/>
    <property type="match status" value="1"/>
</dbReference>
<comment type="function">
    <text evidence="6">Destroys radicals which are normally produced within the cells and which are toxic to biological systems.</text>
</comment>
<feature type="signal peptide" evidence="7">
    <location>
        <begin position="1"/>
        <end position="21"/>
    </location>
</feature>
<name>A0A212IZN3_9BACT</name>
<evidence type="ECO:0000256" key="3">
    <source>
        <dbReference type="ARBA" id="ARBA00022723"/>
    </source>
</evidence>
<proteinExistence type="inferred from homology"/>
<evidence type="ECO:0000256" key="2">
    <source>
        <dbReference type="ARBA" id="ARBA00012682"/>
    </source>
</evidence>
<dbReference type="PROSITE" id="PS00088">
    <property type="entry name" value="SOD_MN"/>
    <property type="match status" value="1"/>
</dbReference>
<dbReference type="SUPFAM" id="SSF46609">
    <property type="entry name" value="Fe,Mn superoxide dismutase (SOD), N-terminal domain"/>
    <property type="match status" value="1"/>
</dbReference>